<dbReference type="RefSeq" id="WP_090713519.1">
    <property type="nucleotide sequence ID" value="NZ_CBCSKY010000005.1"/>
</dbReference>
<dbReference type="AlphaFoldDB" id="A0A1G8LA77"/>
<gene>
    <name evidence="2" type="ORF">SAMN05216192_10681</name>
</gene>
<dbReference type="PANTHER" id="PTHR48079:SF6">
    <property type="entry name" value="NAD(P)-BINDING DOMAIN-CONTAINING PROTEIN-RELATED"/>
    <property type="match status" value="1"/>
</dbReference>
<sequence>MKILVAGASGVIGRLLIPMLVQKGHEVVGLIRNPEHAESLKNAGASFVQADVYDRKNLFSVLAETSPEVVIHQLTSLQAMDPSANARIRVEGTRNLVDASLAAGVRRMIAQSITMTYAPGEGPATEDCPLDFEAPEPQLTSVNGVHALETTAAEMLEHVILRYGVLYGEGTWYDSNGLFAEQARLGNLPATDGVTSFVHTEDAAFAAVLALEWPTGTYNIVDSDPAAGTEWVPVYAKALNAPEPMAIPGSVRGERGALNAKALRYGWSPRFASWREGFAQTLH</sequence>
<evidence type="ECO:0000313" key="3">
    <source>
        <dbReference type="Proteomes" id="UP000199050"/>
    </source>
</evidence>
<dbReference type="GO" id="GO:0005737">
    <property type="term" value="C:cytoplasm"/>
    <property type="evidence" value="ECO:0007669"/>
    <property type="project" value="TreeGrafter"/>
</dbReference>
<dbReference type="STRING" id="1174501.SAMN05216192_10681"/>
<organism evidence="2 3">
    <name type="scientific">Paenibacillus typhae</name>
    <dbReference type="NCBI Taxonomy" id="1174501"/>
    <lineage>
        <taxon>Bacteria</taxon>
        <taxon>Bacillati</taxon>
        <taxon>Bacillota</taxon>
        <taxon>Bacilli</taxon>
        <taxon>Bacillales</taxon>
        <taxon>Paenibacillaceae</taxon>
        <taxon>Paenibacillus</taxon>
    </lineage>
</organism>
<reference evidence="3" key="1">
    <citation type="submission" date="2016-10" db="EMBL/GenBank/DDBJ databases">
        <authorList>
            <person name="Varghese N."/>
            <person name="Submissions S."/>
        </authorList>
    </citation>
    <scope>NUCLEOTIDE SEQUENCE [LARGE SCALE GENOMIC DNA]</scope>
    <source>
        <strain evidence="3">CGMCC 1.11012</strain>
    </source>
</reference>
<dbReference type="OrthoDB" id="9807212at2"/>
<accession>A0A1G8LA77</accession>
<dbReference type="Gene3D" id="3.40.50.720">
    <property type="entry name" value="NAD(P)-binding Rossmann-like Domain"/>
    <property type="match status" value="1"/>
</dbReference>
<dbReference type="InterPro" id="IPR036291">
    <property type="entry name" value="NAD(P)-bd_dom_sf"/>
</dbReference>
<name>A0A1G8LA77_9BACL</name>
<dbReference type="EMBL" id="FNDX01000006">
    <property type="protein sequence ID" value="SDI52397.1"/>
    <property type="molecule type" value="Genomic_DNA"/>
</dbReference>
<protein>
    <submittedName>
        <fullName evidence="2">Nucleoside-diphosphate-sugar epimerase</fullName>
    </submittedName>
</protein>
<evidence type="ECO:0000313" key="2">
    <source>
        <dbReference type="EMBL" id="SDI52397.1"/>
    </source>
</evidence>
<keyword evidence="3" id="KW-1185">Reference proteome</keyword>
<feature type="domain" description="NAD-dependent epimerase/dehydratase" evidence="1">
    <location>
        <begin position="3"/>
        <end position="220"/>
    </location>
</feature>
<dbReference type="GO" id="GO:0004029">
    <property type="term" value="F:aldehyde dehydrogenase (NAD+) activity"/>
    <property type="evidence" value="ECO:0007669"/>
    <property type="project" value="TreeGrafter"/>
</dbReference>
<dbReference type="InterPro" id="IPR001509">
    <property type="entry name" value="Epimerase_deHydtase"/>
</dbReference>
<dbReference type="SUPFAM" id="SSF51735">
    <property type="entry name" value="NAD(P)-binding Rossmann-fold domains"/>
    <property type="match status" value="1"/>
</dbReference>
<proteinExistence type="predicted"/>
<dbReference type="Pfam" id="PF01370">
    <property type="entry name" value="Epimerase"/>
    <property type="match status" value="1"/>
</dbReference>
<dbReference type="PANTHER" id="PTHR48079">
    <property type="entry name" value="PROTEIN YEEZ"/>
    <property type="match status" value="1"/>
</dbReference>
<dbReference type="Proteomes" id="UP000199050">
    <property type="component" value="Unassembled WGS sequence"/>
</dbReference>
<evidence type="ECO:0000259" key="1">
    <source>
        <dbReference type="Pfam" id="PF01370"/>
    </source>
</evidence>
<dbReference type="InterPro" id="IPR051783">
    <property type="entry name" value="NAD(P)-dependent_oxidoreduct"/>
</dbReference>